<reference evidence="4" key="1">
    <citation type="submission" date="2022-11" db="UniProtKB">
        <authorList>
            <consortium name="WormBaseParasite"/>
        </authorList>
    </citation>
    <scope>IDENTIFICATION</scope>
</reference>
<keyword evidence="1" id="KW-0812">Transmembrane</keyword>
<keyword evidence="1" id="KW-1133">Transmembrane helix</keyword>
<dbReference type="GO" id="GO:0006811">
    <property type="term" value="P:monoatomic ion transport"/>
    <property type="evidence" value="ECO:0007669"/>
    <property type="project" value="InterPro"/>
</dbReference>
<protein>
    <submittedName>
        <fullName evidence="4">Neurotransmitter-gated ion-channel transmembrane domain-containing protein</fullName>
    </submittedName>
</protein>
<dbReference type="Pfam" id="PF02932">
    <property type="entry name" value="Neur_chan_memb"/>
    <property type="match status" value="1"/>
</dbReference>
<accession>A0A915HSY3</accession>
<dbReference type="InterPro" id="IPR036719">
    <property type="entry name" value="Neuro-gated_channel_TM_sf"/>
</dbReference>
<name>A0A915HSY3_ROMCU</name>
<evidence type="ECO:0000256" key="1">
    <source>
        <dbReference type="SAM" id="Phobius"/>
    </source>
</evidence>
<dbReference type="AlphaFoldDB" id="A0A915HSY3"/>
<dbReference type="Gene3D" id="6.10.250.2810">
    <property type="match status" value="1"/>
</dbReference>
<feature type="transmembrane region" description="Helical" evidence="1">
    <location>
        <begin position="20"/>
        <end position="40"/>
    </location>
</feature>
<evidence type="ECO:0000259" key="2">
    <source>
        <dbReference type="Pfam" id="PF02932"/>
    </source>
</evidence>
<sequence>MFQYGNVARQLPRVSYVKAIDIWMFACQGFIFFSLVELAITGQVDKSSSRNTGQQATENVSNA</sequence>
<dbReference type="WBParaSite" id="nRc.2.0.1.t05028-RA">
    <property type="protein sequence ID" value="nRc.2.0.1.t05028-RA"/>
    <property type="gene ID" value="nRc.2.0.1.g05028"/>
</dbReference>
<organism evidence="3 4">
    <name type="scientific">Romanomermis culicivorax</name>
    <name type="common">Nematode worm</name>
    <dbReference type="NCBI Taxonomy" id="13658"/>
    <lineage>
        <taxon>Eukaryota</taxon>
        <taxon>Metazoa</taxon>
        <taxon>Ecdysozoa</taxon>
        <taxon>Nematoda</taxon>
        <taxon>Enoplea</taxon>
        <taxon>Dorylaimia</taxon>
        <taxon>Mermithida</taxon>
        <taxon>Mermithoidea</taxon>
        <taxon>Mermithidae</taxon>
        <taxon>Romanomermis</taxon>
    </lineage>
</organism>
<dbReference type="Proteomes" id="UP000887565">
    <property type="component" value="Unplaced"/>
</dbReference>
<dbReference type="GO" id="GO:0016020">
    <property type="term" value="C:membrane"/>
    <property type="evidence" value="ECO:0007669"/>
    <property type="project" value="InterPro"/>
</dbReference>
<dbReference type="InterPro" id="IPR006029">
    <property type="entry name" value="Neurotrans-gated_channel_TM"/>
</dbReference>
<keyword evidence="1" id="KW-0472">Membrane</keyword>
<proteinExistence type="predicted"/>
<dbReference type="SUPFAM" id="SSF90112">
    <property type="entry name" value="Neurotransmitter-gated ion-channel transmembrane pore"/>
    <property type="match status" value="1"/>
</dbReference>
<evidence type="ECO:0000313" key="4">
    <source>
        <dbReference type="WBParaSite" id="nRc.2.0.1.t05028-RA"/>
    </source>
</evidence>
<evidence type="ECO:0000313" key="3">
    <source>
        <dbReference type="Proteomes" id="UP000887565"/>
    </source>
</evidence>
<keyword evidence="3" id="KW-1185">Reference proteome</keyword>
<feature type="domain" description="Neurotransmitter-gated ion-channel transmembrane" evidence="2">
    <location>
        <begin position="7"/>
        <end position="59"/>
    </location>
</feature>